<dbReference type="InterPro" id="IPR016024">
    <property type="entry name" value="ARM-type_fold"/>
</dbReference>
<protein>
    <submittedName>
        <fullName evidence="1">Uncharacterized protein</fullName>
    </submittedName>
</protein>
<dbReference type="EMBL" id="JARBJD010000209">
    <property type="protein sequence ID" value="KAK2947145.1"/>
    <property type="molecule type" value="Genomic_DNA"/>
</dbReference>
<keyword evidence="2" id="KW-1185">Reference proteome</keyword>
<organism evidence="1 2">
    <name type="scientific">Blattamonas nauphoetae</name>
    <dbReference type="NCBI Taxonomy" id="2049346"/>
    <lineage>
        <taxon>Eukaryota</taxon>
        <taxon>Metamonada</taxon>
        <taxon>Preaxostyla</taxon>
        <taxon>Oxymonadida</taxon>
        <taxon>Blattamonas</taxon>
    </lineage>
</organism>
<proteinExistence type="predicted"/>
<sequence length="467" mass="52604">MPDSNDTNEHTIPSLLEQLQNEDQSIVHNALLEISALCQRSSPMHRINLVRLNGVDIIISFLQTTENTTFINIALIILLNVATLENDEELNVAYSGFLDLIPSLFQIGDLEIMKNIIWCLANVSATSSDDREYICSQTSLLDKFVTYIRLDTPFLHPLLFFYRNMLNDRESGQIFNPILIPIQKLVSSMTDYSAFLSIPRIDSTILKSPLDDAMSIIHGLIGPIFDRTRLLMESSFLTDCKKFLTDPRYALEHYAVTRTLYRLTFIDYPDVSPSYIADLFESSSTAATVFHTLQQSSLTIQDGGSDGVFFFCLRMIVNLICSSDSLALSFLNADLITILQNVLSNVHQKIYTEIMYVFTNLSDCSVDVVLKTLITGNIPCYLAHFLGRITNAHDLATLLCSVERFAIISKRSAQISEIAHLQLDSTFFQQAAESDLPNMVSSLISHKDEKVKHFAEKAFTALTNFEK</sequence>
<accession>A0ABQ9X629</accession>
<dbReference type="InterPro" id="IPR011989">
    <property type="entry name" value="ARM-like"/>
</dbReference>
<evidence type="ECO:0000313" key="2">
    <source>
        <dbReference type="Proteomes" id="UP001281761"/>
    </source>
</evidence>
<evidence type="ECO:0000313" key="1">
    <source>
        <dbReference type="EMBL" id="KAK2947145.1"/>
    </source>
</evidence>
<reference evidence="1 2" key="1">
    <citation type="journal article" date="2022" name="bioRxiv">
        <title>Genomics of Preaxostyla Flagellates Illuminates Evolutionary Transitions and the Path Towards Mitochondrial Loss.</title>
        <authorList>
            <person name="Novak L.V.F."/>
            <person name="Treitli S.C."/>
            <person name="Pyrih J."/>
            <person name="Halakuc P."/>
            <person name="Pipaliya S.V."/>
            <person name="Vacek V."/>
            <person name="Brzon O."/>
            <person name="Soukal P."/>
            <person name="Eme L."/>
            <person name="Dacks J.B."/>
            <person name="Karnkowska A."/>
            <person name="Elias M."/>
            <person name="Hampl V."/>
        </authorList>
    </citation>
    <scope>NUCLEOTIDE SEQUENCE [LARGE SCALE GENOMIC DNA]</scope>
    <source>
        <strain evidence="1">NAU3</strain>
        <tissue evidence="1">Gut</tissue>
    </source>
</reference>
<dbReference type="Gene3D" id="1.25.10.10">
    <property type="entry name" value="Leucine-rich Repeat Variant"/>
    <property type="match status" value="1"/>
</dbReference>
<dbReference type="Proteomes" id="UP001281761">
    <property type="component" value="Unassembled WGS sequence"/>
</dbReference>
<name>A0ABQ9X629_9EUKA</name>
<dbReference type="SUPFAM" id="SSF48371">
    <property type="entry name" value="ARM repeat"/>
    <property type="match status" value="1"/>
</dbReference>
<gene>
    <name evidence="1" type="ORF">BLNAU_17921</name>
</gene>
<comment type="caution">
    <text evidence="1">The sequence shown here is derived from an EMBL/GenBank/DDBJ whole genome shotgun (WGS) entry which is preliminary data.</text>
</comment>